<dbReference type="InterPro" id="IPR024983">
    <property type="entry name" value="CHAT_dom"/>
</dbReference>
<proteinExistence type="predicted"/>
<dbReference type="SUPFAM" id="SSF51126">
    <property type="entry name" value="Pectin lyase-like"/>
    <property type="match status" value="1"/>
</dbReference>
<keyword evidence="4" id="KW-1185">Reference proteome</keyword>
<dbReference type="SMART" id="SM00912">
    <property type="entry name" value="Haemagg_act"/>
    <property type="match status" value="1"/>
</dbReference>
<evidence type="ECO:0000313" key="3">
    <source>
        <dbReference type="EMBL" id="BAY18041.1"/>
    </source>
</evidence>
<evidence type="ECO:0000259" key="2">
    <source>
        <dbReference type="SMART" id="SM00912"/>
    </source>
</evidence>
<sequence>MYTLNYQKRSLHRVLIHNKYVKSFFLHIKFNKIPSKLPIIFQQHQQKYLSQVKTLTAINIILGLYLIPAKVQAQNITPANDGTGTTVNTQDNNINISGGSLSSDKANLFHSFSKFGLDANQTANFLSQPSIQNILGRVTGGEASIINGLIRVSGGNSNLYLINPAGIIFGANSSLNVPASFTATTATRLGFGNNNWLNAVGTNDYNQLIGTPNSFAFDSSVASAIFNQGNLAVPSGNNLSLFGGTVVSTGTLSAPNGNVTIAAVPGSSLLKLSMAGNPLSLEIQPLNATNNNLPGNSLPALLTGGGVGNASGLQIENGKVKLTGSGLSISSGDVVITNSIVDQKTVNIQAAGNITTQNIITADRFTGLAGAVNLTAGGNITTNNIDASAFSRFETATAGAVNLTAGGNITTNNIDASAALILGTANAGAVNLIADGNITVGSINTSARSIDIGQIEFINTNSPNQAGILLPNTPPFAQGGNINLLANGTVRVLGEILDNGQPTGNSILTSAFTQPGAVTIQHDGGVNNVPFVVGDANLNGTAAAINVSKISIVGNETASEKIILDRDNSQISPTSPIHIFPVIPLGGRAEGTPSLISINSVNTPPTLTDNYSVINTRQNQPITFTFGSLNINTNDVNNDVSQIILDGILSGSVTFQDGTPVTSGTVLNPNTVLVYTPQRGSVGRVSAFTIKASDGVSESAPQSININITRQPIIIPPPNPETDNPQPNPETNNPPPLEPNNPLNPATNNLLNVDLTDVSDSGTGEKKTDSLPILEKNQSSLDAEIDKDIFKIDARFTNQFARYLGTGTPPIKGIKEASEILVNIENATGVKPALIYVSFIPKTLKRDVLPEQKLTPQDDDVLELLVVTGKGEPIRKVVNVTRSQVLAMSKQFTNNVTQATLLNSYLTPATKLYNWLIAPLKYNLQARQINNLVFIVDAGLRTMPIAALYDGKQYLIENYSVGLMPSLSLTDTQYIDIKKSEVLGMGASQFMNQDPLPSVPSELTTITQKLWPGRVFLNEAFTLTNLKAQRQQKAFGIVHLATHGEFNSGAPNNSYIQLWDTQLRMDQIRQLGWNNPPVELVVLSACRTALGNEDAELGFAGFAVQAGTKSALASLWYVSDEGTLGLMTQFYEKLKQAPIKAEALRRAQVAMLKGQVRIEMGRLRTARGDVALPPVLLELGDRKLTHPYFWAAFTMIGNPW</sequence>
<accession>A0A1Z4GKK3</accession>
<dbReference type="Gene3D" id="2.160.20.10">
    <property type="entry name" value="Single-stranded right-handed beta-helix, Pectin lyase-like"/>
    <property type="match status" value="1"/>
</dbReference>
<dbReference type="EMBL" id="AP018174">
    <property type="protein sequence ID" value="BAY18041.1"/>
    <property type="molecule type" value="Genomic_DNA"/>
</dbReference>
<evidence type="ECO:0000313" key="4">
    <source>
        <dbReference type="Proteomes" id="UP000218287"/>
    </source>
</evidence>
<dbReference type="InterPro" id="IPR012334">
    <property type="entry name" value="Pectin_lyas_fold"/>
</dbReference>
<dbReference type="Proteomes" id="UP000218287">
    <property type="component" value="Chromosome"/>
</dbReference>
<reference evidence="3 4" key="1">
    <citation type="submission" date="2017-06" db="EMBL/GenBank/DDBJ databases">
        <title>Genome sequencing of cyanobaciteial culture collection at National Institute for Environmental Studies (NIES).</title>
        <authorList>
            <person name="Hirose Y."/>
            <person name="Shimura Y."/>
            <person name="Fujisawa T."/>
            <person name="Nakamura Y."/>
            <person name="Kawachi M."/>
        </authorList>
    </citation>
    <scope>NUCLEOTIDE SEQUENCE [LARGE SCALE GENOMIC DNA]</scope>
    <source>
        <strain evidence="3 4">NIES-21</strain>
    </source>
</reference>
<dbReference type="Pfam" id="PF12770">
    <property type="entry name" value="CHAT"/>
    <property type="match status" value="1"/>
</dbReference>
<organism evidence="3 4">
    <name type="scientific">Anabaenopsis circularis NIES-21</name>
    <dbReference type="NCBI Taxonomy" id="1085406"/>
    <lineage>
        <taxon>Bacteria</taxon>
        <taxon>Bacillati</taxon>
        <taxon>Cyanobacteriota</taxon>
        <taxon>Cyanophyceae</taxon>
        <taxon>Nostocales</taxon>
        <taxon>Nodulariaceae</taxon>
        <taxon>Anabaenopsis</taxon>
    </lineage>
</organism>
<dbReference type="NCBIfam" id="TIGR01901">
    <property type="entry name" value="adhes_NPXG"/>
    <property type="match status" value="1"/>
</dbReference>
<dbReference type="AlphaFoldDB" id="A0A1Z4GKK3"/>
<feature type="compositionally biased region" description="Low complexity" evidence="1">
    <location>
        <begin position="740"/>
        <end position="752"/>
    </location>
</feature>
<protein>
    <submittedName>
        <fullName evidence="3">Filamentous hemagglutinin outer membrane protein</fullName>
    </submittedName>
</protein>
<dbReference type="InterPro" id="IPR011050">
    <property type="entry name" value="Pectin_lyase_fold/virulence"/>
</dbReference>
<feature type="region of interest" description="Disordered" evidence="1">
    <location>
        <begin position="708"/>
        <end position="771"/>
    </location>
</feature>
<gene>
    <name evidence="3" type="ORF">NIES21_38840</name>
</gene>
<evidence type="ECO:0000256" key="1">
    <source>
        <dbReference type="SAM" id="MobiDB-lite"/>
    </source>
</evidence>
<dbReference type="Pfam" id="PF05860">
    <property type="entry name" value="TPS"/>
    <property type="match status" value="1"/>
</dbReference>
<feature type="compositionally biased region" description="Pro residues" evidence="1">
    <location>
        <begin position="714"/>
        <end position="739"/>
    </location>
</feature>
<feature type="domain" description="Filamentous haemagglutinin FhaB/tRNA nuclease CdiA-like TPS" evidence="2">
    <location>
        <begin position="81"/>
        <end position="192"/>
    </location>
</feature>
<name>A0A1Z4GKK3_9CYAN</name>
<dbReference type="OrthoDB" id="433405at2"/>
<dbReference type="InterPro" id="IPR008638">
    <property type="entry name" value="FhaB/CdiA-like_TPS"/>
</dbReference>